<comment type="caution">
    <text evidence="1">The sequence shown here is derived from an EMBL/GenBank/DDBJ whole genome shotgun (WGS) entry which is preliminary data.</text>
</comment>
<dbReference type="Proteomes" id="UP000295278">
    <property type="component" value="Unassembled WGS sequence"/>
</dbReference>
<dbReference type="AlphaFoldDB" id="A0A4R5ANU0"/>
<dbReference type="EMBL" id="SMFM01000008">
    <property type="protein sequence ID" value="TDD74658.1"/>
    <property type="molecule type" value="Genomic_DNA"/>
</dbReference>
<evidence type="ECO:0000313" key="1">
    <source>
        <dbReference type="EMBL" id="TDD74658.1"/>
    </source>
</evidence>
<accession>A0A4R5ANU0</accession>
<gene>
    <name evidence="1" type="ORF">E0F89_14230</name>
</gene>
<evidence type="ECO:0000313" key="2">
    <source>
        <dbReference type="Proteomes" id="UP000295278"/>
    </source>
</evidence>
<protein>
    <submittedName>
        <fullName evidence="1">Uncharacterized protein</fullName>
    </submittedName>
</protein>
<sequence length="91" mass="10652">MQNDTISNYDFILQLGEEAKIIYKDMISFIPTSEEQFDTLFTGYFEDTFIKDPYYSKVLDHLSNLGTHKVLFIKESNLEPLNIKANQNSNY</sequence>
<proteinExistence type="predicted"/>
<keyword evidence="2" id="KW-1185">Reference proteome</keyword>
<dbReference type="RefSeq" id="WP_131910444.1">
    <property type="nucleotide sequence ID" value="NZ_SMFM01000008.1"/>
</dbReference>
<name>A0A4R5ANU0_9FLAO</name>
<organism evidence="1 2">
    <name type="scientific">Flavobacterium caseinilyticum</name>
    <dbReference type="NCBI Taxonomy" id="2541732"/>
    <lineage>
        <taxon>Bacteria</taxon>
        <taxon>Pseudomonadati</taxon>
        <taxon>Bacteroidota</taxon>
        <taxon>Flavobacteriia</taxon>
        <taxon>Flavobacteriales</taxon>
        <taxon>Flavobacteriaceae</taxon>
        <taxon>Flavobacterium</taxon>
    </lineage>
</organism>
<reference evidence="1 2" key="1">
    <citation type="submission" date="2019-03" db="EMBL/GenBank/DDBJ databases">
        <title>Flavobacterium AT-3-2 sp. nov., isolated from arctic soil.</title>
        <authorList>
            <person name="Chaudhary D.K."/>
        </authorList>
    </citation>
    <scope>NUCLEOTIDE SEQUENCE [LARGE SCALE GENOMIC DNA]</scope>
    <source>
        <strain evidence="1 2">AT-3-2</strain>
    </source>
</reference>